<dbReference type="InterPro" id="IPR023404">
    <property type="entry name" value="rSAM_horseshoe"/>
</dbReference>
<dbReference type="GO" id="GO:0003824">
    <property type="term" value="F:catalytic activity"/>
    <property type="evidence" value="ECO:0007669"/>
    <property type="project" value="InterPro"/>
</dbReference>
<feature type="domain" description="Radical SAM core" evidence="2">
    <location>
        <begin position="248"/>
        <end position="480"/>
    </location>
</feature>
<dbReference type="NCBIfam" id="TIGR03936">
    <property type="entry name" value="sam_1_link_chp"/>
    <property type="match status" value="1"/>
</dbReference>
<dbReference type="RefSeq" id="WP_179979408.1">
    <property type="nucleotide sequence ID" value="NZ_LT608333.1"/>
</dbReference>
<dbReference type="PANTHER" id="PTHR42731">
    <property type="entry name" value="SLL1084 PROTEIN"/>
    <property type="match status" value="1"/>
</dbReference>
<dbReference type="InterPro" id="IPR045784">
    <property type="entry name" value="Radical_SAM_N2"/>
</dbReference>
<dbReference type="SFLD" id="SFLDS00029">
    <property type="entry name" value="Radical_SAM"/>
    <property type="match status" value="1"/>
</dbReference>
<dbReference type="Pfam" id="PF04055">
    <property type="entry name" value="Radical_SAM"/>
    <property type="match status" value="1"/>
</dbReference>
<evidence type="ECO:0000259" key="2">
    <source>
        <dbReference type="PROSITE" id="PS51918"/>
    </source>
</evidence>
<feature type="region of interest" description="Disordered" evidence="1">
    <location>
        <begin position="596"/>
        <end position="706"/>
    </location>
</feature>
<dbReference type="Gene3D" id="3.80.30.20">
    <property type="entry name" value="tm_1862 like domain"/>
    <property type="match status" value="1"/>
</dbReference>
<dbReference type="CDD" id="cd01335">
    <property type="entry name" value="Radical_SAM"/>
    <property type="match status" value="1"/>
</dbReference>
<dbReference type="InterPro" id="IPR007197">
    <property type="entry name" value="rSAM"/>
</dbReference>
<dbReference type="SMART" id="SM00729">
    <property type="entry name" value="Elp3"/>
    <property type="match status" value="1"/>
</dbReference>
<dbReference type="SUPFAM" id="SSF102114">
    <property type="entry name" value="Radical SAM enzymes"/>
    <property type="match status" value="1"/>
</dbReference>
<dbReference type="EMBL" id="FMJC01000001">
    <property type="protein sequence ID" value="SCM70679.1"/>
    <property type="molecule type" value="Genomic_DNA"/>
</dbReference>
<protein>
    <submittedName>
        <fullName evidence="3">Radical SAM domain protein</fullName>
    </submittedName>
</protein>
<dbReference type="GO" id="GO:0051536">
    <property type="term" value="F:iron-sulfur cluster binding"/>
    <property type="evidence" value="ECO:0007669"/>
    <property type="project" value="InterPro"/>
</dbReference>
<dbReference type="InterPro" id="IPR023862">
    <property type="entry name" value="CHP03960_rSAM"/>
</dbReference>
<dbReference type="PANTHER" id="PTHR42731:SF1">
    <property type="entry name" value="RADICAL SAM DOMAIN PROTEIN"/>
    <property type="match status" value="1"/>
</dbReference>
<dbReference type="PROSITE" id="PS51918">
    <property type="entry name" value="RADICAL_SAM"/>
    <property type="match status" value="1"/>
</dbReference>
<dbReference type="InterPro" id="IPR018768">
    <property type="entry name" value="DUF2344"/>
</dbReference>
<dbReference type="InterPro" id="IPR058240">
    <property type="entry name" value="rSAM_sf"/>
</dbReference>
<reference evidence="3" key="1">
    <citation type="submission" date="2016-08" db="EMBL/GenBank/DDBJ databases">
        <authorList>
            <person name="Seilhamer J.J."/>
        </authorList>
    </citation>
    <scope>NUCLEOTIDE SEQUENCE</scope>
    <source>
        <strain evidence="3">86-1</strain>
    </source>
</reference>
<dbReference type="AlphaFoldDB" id="A0A212KZW5"/>
<proteinExistence type="predicted"/>
<evidence type="ECO:0000256" key="1">
    <source>
        <dbReference type="SAM" id="MobiDB-lite"/>
    </source>
</evidence>
<feature type="compositionally biased region" description="Low complexity" evidence="1">
    <location>
        <begin position="622"/>
        <end position="634"/>
    </location>
</feature>
<feature type="compositionally biased region" description="Basic and acidic residues" evidence="1">
    <location>
        <begin position="682"/>
        <end position="697"/>
    </location>
</feature>
<evidence type="ECO:0000313" key="3">
    <source>
        <dbReference type="EMBL" id="SCM70679.1"/>
    </source>
</evidence>
<dbReference type="NCBIfam" id="TIGR03960">
    <property type="entry name" value="rSAM_fuse_unch"/>
    <property type="match status" value="1"/>
</dbReference>
<dbReference type="Pfam" id="PF19864">
    <property type="entry name" value="Radical_SAM_N2"/>
    <property type="match status" value="1"/>
</dbReference>
<sequence>MRSLLPLLPKPSRYAGIEDNVCRKDPQNVRLRVALAFPDTYDVGMSYLGQKILYNIVNSRPHWWAERVMAPEREAGDILRAHNTPLATLESDTPLGQTHCLSFSITHELCYTNVLYMLDLAGIPLRTANRPQDLTACPLVIAGGGALLSAEPLTPFIDVMVLGDGEESLPDVLELLEKALDSGWTRERLLLEARHIPGVYVPSLFTARPEAPTAPPVPLMPDYTRPARRIVADINNTPYPAKQVVPVGAVHNRLSLEIARGCTRGCRFCHAGMVYRPVRERSLETIQTLMDDCLSETGFDEISFLSLSTGDFSALKTLCFSALDRCAREQIGLSLPSLRVGSIDDEIIERMADLRRTGCTLAPEAGSQRLRDVINKGVTEEDLLLHAQKLLEHGWRQVKLYFMIGLPTETDEDLAAITETCLKVRDAAGRGSPRLQVTAALSPFVPKPFTPFQWVPQISQEEIQRRVHFVRQQFKGVKFLKLRWHEPAMSHLEGILSRADRRMADVVEKAYRKGSIFTSWMEHFALDPWLEALEECGLSAQECTGERQPGSPLPWGHLEAGISEEFLLREWQRALGEKVTDDCRYGACRQCGACDTKVGPSRMPHTPSPNGVAPLDGSLRDAAPQSEASSSEAPTDAQIGAATDSGPLAHNAQEQSVPASALQDTPLPDSHQHRNRLIFSQRDQRAHQPSRDEEGRLVCRPPASRPPKITAELTVKAAQYRIWHSKAGGCAYLSQLELQAVLDRALRRAGLPMAFSQGFHPMPLMSFGRALPVGVESRAEWFALTLHKVLPPQEIADRLNPLLPLGMEIVRVEFVDKSHRTEQAVAEAFCLSLPTPEENRQVVRCFEDFAALPELNFTRDTKKGPRTANIRAMLRQWETLAQEQHENAPEAVTFVADWSNGYLSPLLFVMAILQPLGMPDTLRPRLKLVKTAQLFADEKLYP</sequence>
<dbReference type="SFLD" id="SFLDG01082">
    <property type="entry name" value="B12-binding_domain_containing"/>
    <property type="match status" value="1"/>
</dbReference>
<accession>A0A212KZW5</accession>
<gene>
    <name evidence="3" type="ORF">KL86DES1_10556</name>
</gene>
<dbReference type="InterPro" id="IPR006638">
    <property type="entry name" value="Elp3/MiaA/NifB-like_rSAM"/>
</dbReference>
<organism evidence="3">
    <name type="scientific">uncultured Desulfovibrio sp</name>
    <dbReference type="NCBI Taxonomy" id="167968"/>
    <lineage>
        <taxon>Bacteria</taxon>
        <taxon>Pseudomonadati</taxon>
        <taxon>Thermodesulfobacteriota</taxon>
        <taxon>Desulfovibrionia</taxon>
        <taxon>Desulfovibrionales</taxon>
        <taxon>Desulfovibrionaceae</taxon>
        <taxon>Desulfovibrio</taxon>
        <taxon>environmental samples</taxon>
    </lineage>
</organism>
<name>A0A212KZW5_9BACT</name>
<dbReference type="Pfam" id="PF10105">
    <property type="entry name" value="DUF2344"/>
    <property type="match status" value="1"/>
</dbReference>